<evidence type="ECO:0000256" key="1">
    <source>
        <dbReference type="SAM" id="SignalP"/>
    </source>
</evidence>
<sequence length="239" mass="26009">MLPSFHFRSVLGVIAAFGLSSPAYAGPPFVTDDPQPTEYHRWEVYQFASLSREDGVTGLDTGLDLNYGAIKDLQLTATLPLHRETGAPLDVGEVQLAAKYRILHQGGGHLPIDVSLFPRVILPTGRGAGRARVLLPVWGQRNQGRWQFFGGGGYVLNPGEGNRNYWVQGAAVMRQMRPGWQLGIEEYHQGPTAQGERAVTGLNLGTLIHIKGPVSLIGSAGQGLNRRQSLFYAALKLDL</sequence>
<keyword evidence="3" id="KW-1185">Reference proteome</keyword>
<dbReference type="EMBL" id="JAAAPO010000003">
    <property type="protein sequence ID" value="NBC36670.1"/>
    <property type="molecule type" value="Genomic_DNA"/>
</dbReference>
<accession>A0ABW9XDR1</accession>
<proteinExistence type="predicted"/>
<feature type="signal peptide" evidence="1">
    <location>
        <begin position="1"/>
        <end position="25"/>
    </location>
</feature>
<protein>
    <recommendedName>
        <fullName evidence="4">Transporter</fullName>
    </recommendedName>
</protein>
<evidence type="ECO:0000313" key="2">
    <source>
        <dbReference type="EMBL" id="NBC36670.1"/>
    </source>
</evidence>
<organism evidence="2 3">
    <name type="scientific">Novosphingobium ovatum</name>
    <dbReference type="NCBI Taxonomy" id="1908523"/>
    <lineage>
        <taxon>Bacteria</taxon>
        <taxon>Pseudomonadati</taxon>
        <taxon>Pseudomonadota</taxon>
        <taxon>Alphaproteobacteria</taxon>
        <taxon>Sphingomonadales</taxon>
        <taxon>Sphingomonadaceae</taxon>
        <taxon>Novosphingobium</taxon>
    </lineage>
</organism>
<dbReference type="RefSeq" id="WP_161717983.1">
    <property type="nucleotide sequence ID" value="NZ_JAAAPO010000003.1"/>
</dbReference>
<name>A0ABW9XDR1_9SPHN</name>
<dbReference type="Proteomes" id="UP000753724">
    <property type="component" value="Unassembled WGS sequence"/>
</dbReference>
<comment type="caution">
    <text evidence="2">The sequence shown here is derived from an EMBL/GenBank/DDBJ whole genome shotgun (WGS) entry which is preliminary data.</text>
</comment>
<evidence type="ECO:0000313" key="3">
    <source>
        <dbReference type="Proteomes" id="UP000753724"/>
    </source>
</evidence>
<evidence type="ECO:0008006" key="4">
    <source>
        <dbReference type="Google" id="ProtNLM"/>
    </source>
</evidence>
<reference evidence="3" key="1">
    <citation type="submission" date="2020-01" db="EMBL/GenBank/DDBJ databases">
        <title>Sphingomonas sp. strain CSW-10.</title>
        <authorList>
            <person name="Chen W.-M."/>
        </authorList>
    </citation>
    <scope>NUCLEOTIDE SEQUENCE [LARGE SCALE GENOMIC DNA]</scope>
    <source>
        <strain evidence="3">FSY-8</strain>
    </source>
</reference>
<feature type="chain" id="PRO_5047543634" description="Transporter" evidence="1">
    <location>
        <begin position="26"/>
        <end position="239"/>
    </location>
</feature>
<keyword evidence="1" id="KW-0732">Signal</keyword>
<gene>
    <name evidence="2" type="ORF">GTZ99_08875</name>
</gene>